<comment type="caution">
    <text evidence="1">The sequence shown here is derived from an EMBL/GenBank/DDBJ whole genome shotgun (WGS) entry which is preliminary data.</text>
</comment>
<sequence>MALPADTSWGALPERMRAEHIECRIIDTTGNVWHLSGPNAGVEGAMINGAIDGLGEIPGKGVWSETANSAPYFERWIDGRHEIAFRALLIDDHAFGWYGTRRRFMDGLKVDTPSWFTVTSRLYGEVWLPVLRDSVHTIYEDDPTADDTNYSLHELVLAASGDPRWRRPDRVGMWQSTNGQKVGSIRVVNRSDVPIRPYFICEAPGRIKLPDGPAAVITAPDAEDHIDFPGLLGLFGLSWLTPRGLRRHREPEMVIDFTLYEDEHTLIDTDPCNRIAISDKDPVDNIGLQFIRNSEIASLITGNAGERGQTIMERLRGQGFSVPIPARSEASLPVYHSRPGGRIWCVVPQRFDHAT</sequence>
<gene>
    <name evidence="1" type="ORF">D2E76_24140</name>
</gene>
<proteinExistence type="predicted"/>
<evidence type="ECO:0000313" key="2">
    <source>
        <dbReference type="Proteomes" id="UP000284557"/>
    </source>
</evidence>
<protein>
    <recommendedName>
        <fullName evidence="3">Bacteriophage protein</fullName>
    </recommendedName>
</protein>
<name>A0ABD7HHV3_9MYCO</name>
<evidence type="ECO:0000313" key="1">
    <source>
        <dbReference type="EMBL" id="RIT32133.1"/>
    </source>
</evidence>
<dbReference type="RefSeq" id="WP_005122894.1">
    <property type="nucleotide sequence ID" value="NZ_CP016192.1"/>
</dbReference>
<accession>A0ABD7HHV3</accession>
<organism evidence="1 2">
    <name type="scientific">Mycobacteroides abscessus</name>
    <dbReference type="NCBI Taxonomy" id="36809"/>
    <lineage>
        <taxon>Bacteria</taxon>
        <taxon>Bacillati</taxon>
        <taxon>Actinomycetota</taxon>
        <taxon>Actinomycetes</taxon>
        <taxon>Mycobacteriales</taxon>
        <taxon>Mycobacteriaceae</taxon>
        <taxon>Mycobacteroides</taxon>
    </lineage>
</organism>
<reference evidence="1 2" key="1">
    <citation type="submission" date="2018-08" db="EMBL/GenBank/DDBJ databases">
        <title>Linezolid Resistance in Mycobacterium abscessus: MIC Distribution and Comprehensive Investigation of Resistance Mechanisms.</title>
        <authorList>
            <person name="Ye M."/>
            <person name="Xu L."/>
            <person name="Zou Y."/>
            <person name="Li B."/>
            <person name="Guo Q."/>
            <person name="Zhang Y."/>
            <person name="Zhan M."/>
            <person name="Xu B."/>
            <person name="Yu F."/>
            <person name="Zhang Z."/>
            <person name="Chu H."/>
        </authorList>
    </citation>
    <scope>NUCLEOTIDE SEQUENCE [LARGE SCALE GENOMIC DNA]</scope>
    <source>
        <strain evidence="1 2">G143</strain>
    </source>
</reference>
<dbReference type="Proteomes" id="UP000284557">
    <property type="component" value="Unassembled WGS sequence"/>
</dbReference>
<dbReference type="EMBL" id="QXBN01000026">
    <property type="protein sequence ID" value="RIT32133.1"/>
    <property type="molecule type" value="Genomic_DNA"/>
</dbReference>
<dbReference type="AlphaFoldDB" id="A0ABD7HHV3"/>
<evidence type="ECO:0008006" key="3">
    <source>
        <dbReference type="Google" id="ProtNLM"/>
    </source>
</evidence>